<protein>
    <submittedName>
        <fullName evidence="1">Uncharacterized protein</fullName>
    </submittedName>
</protein>
<dbReference type="EMBL" id="JAHRIQ010015004">
    <property type="protein sequence ID" value="MEQ2226363.1"/>
    <property type="molecule type" value="Genomic_DNA"/>
</dbReference>
<gene>
    <name evidence="1" type="ORF">ILYODFUR_026714</name>
</gene>
<evidence type="ECO:0000313" key="2">
    <source>
        <dbReference type="Proteomes" id="UP001482620"/>
    </source>
</evidence>
<reference evidence="1 2" key="1">
    <citation type="submission" date="2021-06" db="EMBL/GenBank/DDBJ databases">
        <authorList>
            <person name="Palmer J.M."/>
        </authorList>
    </citation>
    <scope>NUCLEOTIDE SEQUENCE [LARGE SCALE GENOMIC DNA]</scope>
    <source>
        <strain evidence="2">if_2019</strain>
        <tissue evidence="1">Muscle</tissue>
    </source>
</reference>
<comment type="caution">
    <text evidence="1">The sequence shown here is derived from an EMBL/GenBank/DDBJ whole genome shotgun (WGS) entry which is preliminary data.</text>
</comment>
<name>A0ABV0T335_9TELE</name>
<accession>A0ABV0T335</accession>
<organism evidence="1 2">
    <name type="scientific">Ilyodon furcidens</name>
    <name type="common">goldbreast splitfin</name>
    <dbReference type="NCBI Taxonomy" id="33524"/>
    <lineage>
        <taxon>Eukaryota</taxon>
        <taxon>Metazoa</taxon>
        <taxon>Chordata</taxon>
        <taxon>Craniata</taxon>
        <taxon>Vertebrata</taxon>
        <taxon>Euteleostomi</taxon>
        <taxon>Actinopterygii</taxon>
        <taxon>Neopterygii</taxon>
        <taxon>Teleostei</taxon>
        <taxon>Neoteleostei</taxon>
        <taxon>Acanthomorphata</taxon>
        <taxon>Ovalentaria</taxon>
        <taxon>Atherinomorphae</taxon>
        <taxon>Cyprinodontiformes</taxon>
        <taxon>Goodeidae</taxon>
        <taxon>Ilyodon</taxon>
    </lineage>
</organism>
<proteinExistence type="predicted"/>
<evidence type="ECO:0000313" key="1">
    <source>
        <dbReference type="EMBL" id="MEQ2226363.1"/>
    </source>
</evidence>
<dbReference type="Proteomes" id="UP001482620">
    <property type="component" value="Unassembled WGS sequence"/>
</dbReference>
<keyword evidence="2" id="KW-1185">Reference proteome</keyword>
<sequence length="147" mass="16337">MEDRSITAFFTVISLNTAFNDGKDINTIFTAVSLADQMTETSITQSVPSNSSLSADERDAWCLPCGIFSQRKAPYYADHISSVLKASITQSNLVKYMHRNYKIDEKGHALATLLGTPVLKRQICTATILRYKLGLYTDILVQDVPLI</sequence>